<dbReference type="OrthoDB" id="259905at2759"/>
<reference evidence="2" key="1">
    <citation type="submission" date="2023-01" db="EMBL/GenBank/DDBJ databases">
        <title>Genome assembly of the deep-sea coral Lophelia pertusa.</title>
        <authorList>
            <person name="Herrera S."/>
            <person name="Cordes E."/>
        </authorList>
    </citation>
    <scope>NUCLEOTIDE SEQUENCE</scope>
    <source>
        <strain evidence="2">USNM1676648</strain>
        <tissue evidence="2">Polyp</tissue>
    </source>
</reference>
<organism evidence="2 3">
    <name type="scientific">Desmophyllum pertusum</name>
    <dbReference type="NCBI Taxonomy" id="174260"/>
    <lineage>
        <taxon>Eukaryota</taxon>
        <taxon>Metazoa</taxon>
        <taxon>Cnidaria</taxon>
        <taxon>Anthozoa</taxon>
        <taxon>Hexacorallia</taxon>
        <taxon>Scleractinia</taxon>
        <taxon>Caryophylliina</taxon>
        <taxon>Caryophylliidae</taxon>
        <taxon>Desmophyllum</taxon>
    </lineage>
</organism>
<dbReference type="AlphaFoldDB" id="A0A9W9Z3S2"/>
<sequence>MADDIDDLLDECETKFCHSPNKPKQKPGNKNNSSSKKATRNELDKKLKSPQVKSTERDELHDMIRECMDDGPEIPELSDEGV</sequence>
<gene>
    <name evidence="2" type="ORF">OS493_004980</name>
</gene>
<keyword evidence="3" id="KW-1185">Reference proteome</keyword>
<comment type="caution">
    <text evidence="2">The sequence shown here is derived from an EMBL/GenBank/DDBJ whole genome shotgun (WGS) entry which is preliminary data.</text>
</comment>
<name>A0A9W9Z3S2_9CNID</name>
<proteinExistence type="predicted"/>
<protein>
    <submittedName>
        <fullName evidence="2">Uncharacterized protein</fullName>
    </submittedName>
</protein>
<dbReference type="Proteomes" id="UP001163046">
    <property type="component" value="Unassembled WGS sequence"/>
</dbReference>
<evidence type="ECO:0000313" key="3">
    <source>
        <dbReference type="Proteomes" id="UP001163046"/>
    </source>
</evidence>
<accession>A0A9W9Z3S2</accession>
<dbReference type="EMBL" id="MU826827">
    <property type="protein sequence ID" value="KAJ7374641.1"/>
    <property type="molecule type" value="Genomic_DNA"/>
</dbReference>
<feature type="region of interest" description="Disordered" evidence="1">
    <location>
        <begin position="15"/>
        <end position="59"/>
    </location>
</feature>
<evidence type="ECO:0000313" key="2">
    <source>
        <dbReference type="EMBL" id="KAJ7374641.1"/>
    </source>
</evidence>
<evidence type="ECO:0000256" key="1">
    <source>
        <dbReference type="SAM" id="MobiDB-lite"/>
    </source>
</evidence>